<sequence length="1584" mass="176605">MTSCFDVRSSDDTDERHARVIKERQRAQTFESHLLLYGPPGWTRVLLDRVSTSPAVEFTVHAEAPGVAKAHHGVSGGWWPTVVGARAGVLGRWHPADKISVVAVLQSAALNFLDSSDDDAPLVDLLAGQTLSPEAPQTQHDDLDSDDDDKDEDDDDDEDDVALVNLLKKPKNAKPLEEAADLDSDDDDKDEDDDDDDEDDVALVNLLKKPKNAKPLEEAAGQSLSSEAPQTQHDSHEVFPDLDSDDDDKDEDDDDDDEDDVALVNLLKKPKNAKPLEEAAGQSLSSEAPQTQHDSHEVFPDLDSDDDDDKDEDDDDDDEDDVALVNLLKKPKNAKPLEEAAGQSLSSEAPQTQHDSHEVFPVLDSDDDEDDEDDEDDIALVNLLKKPKNAKPLEEAADLDSDDDDDKDEDDDDDDEDDVALVNLLKKPKNAKPLEEAAGQSLSSEAPQTQHDSHEVFPVLDSDDEDEDEDEDDVALVDLLKKPKNAKPLEEAAEPVEDASSSEDEPLSEVVKRVQSRQSTKGKAPRPSVPQETQNSEEKQSDDSDYEPLVKRRKKTKSPSARKASPKSRKSKPDPQRHKPKDTVSSDGSSDSDVPLVNLIRKWDQAATKTTTKATTKTTPAKRSAPKHAARAKKTQVAAESSDDEPLINLLKRPLKDATNTRRPQGTAARSKERGETPTKNNKGPSGKTPVAKTRKRKSALFYGSSSDSDDDTPLIQIARNPHVTKFVKVMVERCNVEELRKATERVQRLQHAGGMHARVLIHNLESHRSSVTPGTAAPPEITKPCCWSEHAVFLLEPDEIPASAPREMAELLRCRKANAVAPAGGGGGGGEGDEAELSSAAALVDTCPTESHQEDQEEEEGGGEEVKDQKEPDGDKEDGEAQEKEVTADKPSNKKCNRGSKSSTLQRAVKLFFGCLAAIACGVVYTGYLSTYHDRKFWFSSRQELEREISLQGGSGFYYYYYKHMLSAPSFEMGVLELTLDNRTISGQTINAVERLSLYPEIITAFVYRVTESQDFMEPICFYIGAVFCLQALYVTALFVTSWAMSGTWVAGMLAVAWFVINKSDTTKLDHAIPLRENWALPYFSWQVAALTGFLSNSIGPSQELFCHLTVSATTFSFLLLWEHSHYVLFVQALCLLLLDSLDLVPARKVVDIHRVYLSSLFLVYMLRFQSHSLLSCPLLCLLIGSLLARYFQQNMKVGPMMARLMKLFFHFYLVFTTGITFSYLVKKLLPPTDGDFMLKFFEVKFGFNTTTDFVTNFLLCQDGFQSPSQELFLRLTQASVLPFYLLVLSVCLLSTLQTVYTRLRGQPMKTNLRLEDGRIGEQPEVAYHVLHTLLFGGLAMVSEGMKYLWTPHVCMLTAFGVCSPDLWMTVFRWLRLRSVHPVVLALILSTAVPTIIGFSLWREYFPRVLGELSELQEIYDTDTVELVNWIRSHTPAGTVFGGSPQVMGVVKLCTGLAVTSLPLYFDLSLLRRSEDTCQVYARRSAEDVYKILTSLQANYVIVEDALCNEYTHKPACRMKDLLDIANGHVVYDRGEIYSFSKHGRFCSEIKLNYSPYTNYFTRVFWNRSYHIYRVNAVISFQY</sequence>
<dbReference type="Proteomes" id="UP001174136">
    <property type="component" value="Unassembled WGS sequence"/>
</dbReference>
<evidence type="ECO:0000313" key="11">
    <source>
        <dbReference type="Proteomes" id="UP001174136"/>
    </source>
</evidence>
<reference evidence="10" key="1">
    <citation type="journal article" date="2023" name="Front. Mar. Sci.">
        <title>A new Merluccius polli reference genome to investigate the effects of global change in West African waters.</title>
        <authorList>
            <person name="Mateo J.L."/>
            <person name="Blanco-Fernandez C."/>
            <person name="Garcia-Vazquez E."/>
            <person name="Machado-Schiaffino G."/>
        </authorList>
    </citation>
    <scope>NUCLEOTIDE SEQUENCE</scope>
    <source>
        <strain evidence="10">C29</strain>
        <tissue evidence="10">Fin</tissue>
    </source>
</reference>
<dbReference type="GO" id="GO:0000030">
    <property type="term" value="F:mannosyltransferase activity"/>
    <property type="evidence" value="ECO:0007669"/>
    <property type="project" value="TreeGrafter"/>
</dbReference>
<feature type="compositionally biased region" description="Basic and acidic residues" evidence="8">
    <location>
        <begin position="865"/>
        <end position="893"/>
    </location>
</feature>
<proteinExistence type="inferred from homology"/>
<evidence type="ECO:0000256" key="5">
    <source>
        <dbReference type="ARBA" id="ARBA00022692"/>
    </source>
</evidence>
<feature type="transmembrane region" description="Helical" evidence="9">
    <location>
        <begin position="1021"/>
        <end position="1038"/>
    </location>
</feature>
<organism evidence="10 11">
    <name type="scientific">Merluccius polli</name>
    <name type="common">Benguela hake</name>
    <name type="synonym">Merluccius cadenati</name>
    <dbReference type="NCBI Taxonomy" id="89951"/>
    <lineage>
        <taxon>Eukaryota</taxon>
        <taxon>Metazoa</taxon>
        <taxon>Chordata</taxon>
        <taxon>Craniata</taxon>
        <taxon>Vertebrata</taxon>
        <taxon>Euteleostomi</taxon>
        <taxon>Actinopterygii</taxon>
        <taxon>Neopterygii</taxon>
        <taxon>Teleostei</taxon>
        <taxon>Neoteleostei</taxon>
        <taxon>Acanthomorphata</taxon>
        <taxon>Zeiogadaria</taxon>
        <taxon>Gadariae</taxon>
        <taxon>Gadiformes</taxon>
        <taxon>Gadoidei</taxon>
        <taxon>Merlucciidae</taxon>
        <taxon>Merluccius</taxon>
    </lineage>
</organism>
<feature type="compositionally biased region" description="Acidic residues" evidence="8">
    <location>
        <begin position="491"/>
        <end position="507"/>
    </location>
</feature>
<evidence type="ECO:0000256" key="2">
    <source>
        <dbReference type="ARBA" id="ARBA00008744"/>
    </source>
</evidence>
<feature type="transmembrane region" description="Helical" evidence="9">
    <location>
        <begin position="1384"/>
        <end position="1403"/>
    </location>
</feature>
<keyword evidence="4" id="KW-0808">Transferase</keyword>
<gene>
    <name evidence="10" type="primary">DPY19L4</name>
    <name evidence="10" type="ORF">N1851_031700</name>
</gene>
<evidence type="ECO:0000256" key="6">
    <source>
        <dbReference type="ARBA" id="ARBA00022989"/>
    </source>
</evidence>
<feature type="compositionally biased region" description="Acidic residues" evidence="8">
    <location>
        <begin position="395"/>
        <end position="419"/>
    </location>
</feature>
<feature type="transmembrane region" description="Helical" evidence="9">
    <location>
        <begin position="1174"/>
        <end position="1194"/>
    </location>
</feature>
<dbReference type="PANTHER" id="PTHR31488:SF2">
    <property type="entry name" value="C-MANNOSYLTRANSFERASE DPY19L4-RELATED"/>
    <property type="match status" value="1"/>
</dbReference>
<feature type="compositionally biased region" description="Acidic residues" evidence="8">
    <location>
        <begin position="364"/>
        <end position="378"/>
    </location>
</feature>
<feature type="transmembrane region" description="Helical" evidence="9">
    <location>
        <begin position="912"/>
        <end position="933"/>
    </location>
</feature>
<dbReference type="InterPro" id="IPR018732">
    <property type="entry name" value="Dpy-19/Dpy-19-like"/>
</dbReference>
<feature type="compositionally biased region" description="Basic residues" evidence="8">
    <location>
        <begin position="624"/>
        <end position="634"/>
    </location>
</feature>
<feature type="compositionally biased region" description="Polar residues" evidence="8">
    <location>
        <begin position="343"/>
        <end position="353"/>
    </location>
</feature>
<keyword evidence="6 9" id="KW-1133">Transmembrane helix</keyword>
<comment type="caution">
    <text evidence="10">The sequence shown here is derived from an EMBL/GenBank/DDBJ whole genome shotgun (WGS) entry which is preliminary data.</text>
</comment>
<comment type="subcellular location">
    <subcellularLocation>
        <location evidence="1">Membrane</location>
        <topology evidence="1">Multi-pass membrane protein</topology>
    </subcellularLocation>
</comment>
<evidence type="ECO:0000256" key="1">
    <source>
        <dbReference type="ARBA" id="ARBA00004141"/>
    </source>
</evidence>
<feature type="compositionally biased region" description="Polar residues" evidence="8">
    <location>
        <begin position="222"/>
        <end position="232"/>
    </location>
</feature>
<evidence type="ECO:0000256" key="8">
    <source>
        <dbReference type="SAM" id="MobiDB-lite"/>
    </source>
</evidence>
<keyword evidence="7 9" id="KW-0472">Membrane</keyword>
<feature type="transmembrane region" description="Helical" evidence="9">
    <location>
        <begin position="1044"/>
        <end position="1062"/>
    </location>
</feature>
<evidence type="ECO:0000256" key="9">
    <source>
        <dbReference type="SAM" id="Phobius"/>
    </source>
</evidence>
<evidence type="ECO:0000256" key="4">
    <source>
        <dbReference type="ARBA" id="ARBA00022679"/>
    </source>
</evidence>
<feature type="compositionally biased region" description="Basic and acidic residues" evidence="8">
    <location>
        <begin position="571"/>
        <end position="584"/>
    </location>
</feature>
<feature type="compositionally biased region" description="Low complexity" evidence="8">
    <location>
        <begin position="606"/>
        <end position="622"/>
    </location>
</feature>
<comment type="similarity">
    <text evidence="2">Belongs to the dpy-19 family.</text>
</comment>
<name>A0AA47M3P6_MERPO</name>
<feature type="compositionally biased region" description="Polar residues" evidence="8">
    <location>
        <begin position="282"/>
        <end position="292"/>
    </location>
</feature>
<keyword evidence="11" id="KW-1185">Reference proteome</keyword>
<feature type="compositionally biased region" description="Polar residues" evidence="8">
    <location>
        <begin position="440"/>
        <end position="450"/>
    </location>
</feature>
<feature type="region of interest" description="Disordered" evidence="8">
    <location>
        <begin position="129"/>
        <end position="714"/>
    </location>
</feature>
<feature type="compositionally biased region" description="Acidic residues" evidence="8">
    <location>
        <begin position="178"/>
        <end position="201"/>
    </location>
</feature>
<feature type="compositionally biased region" description="Acidic residues" evidence="8">
    <location>
        <begin position="461"/>
        <end position="475"/>
    </location>
</feature>
<feature type="transmembrane region" description="Helical" evidence="9">
    <location>
        <begin position="1283"/>
        <end position="1305"/>
    </location>
</feature>
<keyword evidence="5 9" id="KW-0812">Transmembrane</keyword>
<evidence type="ECO:0000313" key="10">
    <source>
        <dbReference type="EMBL" id="KAK0132934.1"/>
    </source>
</evidence>
<dbReference type="Pfam" id="PF10034">
    <property type="entry name" value="Dpy19"/>
    <property type="match status" value="1"/>
</dbReference>
<protein>
    <submittedName>
        <fullName evidence="10">C-mannosyltransferase DPY19L4</fullName>
    </submittedName>
</protein>
<feature type="compositionally biased region" description="Acidic residues" evidence="8">
    <location>
        <begin position="143"/>
        <end position="161"/>
    </location>
</feature>
<evidence type="ECO:0000256" key="3">
    <source>
        <dbReference type="ARBA" id="ARBA00022676"/>
    </source>
</evidence>
<feature type="compositionally biased region" description="Acidic residues" evidence="8">
    <location>
        <begin position="240"/>
        <end position="261"/>
    </location>
</feature>
<feature type="transmembrane region" description="Helical" evidence="9">
    <location>
        <begin position="1206"/>
        <end position="1227"/>
    </location>
</feature>
<feature type="compositionally biased region" description="Polar residues" evidence="8">
    <location>
        <begin position="129"/>
        <end position="138"/>
    </location>
</feature>
<accession>A0AA47M3P6</accession>
<evidence type="ECO:0000256" key="7">
    <source>
        <dbReference type="ARBA" id="ARBA00023136"/>
    </source>
</evidence>
<keyword evidence="3" id="KW-0328">Glycosyltransferase</keyword>
<dbReference type="GO" id="GO:0005637">
    <property type="term" value="C:nuclear inner membrane"/>
    <property type="evidence" value="ECO:0007669"/>
    <property type="project" value="TreeGrafter"/>
</dbReference>
<dbReference type="PANTHER" id="PTHR31488">
    <property type="entry name" value="DPY-19-LIKE 1, LIKE (H. SAPIENS)"/>
    <property type="match status" value="1"/>
</dbReference>
<feature type="compositionally biased region" description="Acidic residues" evidence="8">
    <location>
        <begin position="300"/>
        <end position="322"/>
    </location>
</feature>
<dbReference type="EMBL" id="JAOPHQ010006050">
    <property type="protein sequence ID" value="KAK0132934.1"/>
    <property type="molecule type" value="Genomic_DNA"/>
</dbReference>
<feature type="region of interest" description="Disordered" evidence="8">
    <location>
        <begin position="846"/>
        <end position="901"/>
    </location>
</feature>